<evidence type="ECO:0000256" key="3">
    <source>
        <dbReference type="ARBA" id="ARBA00023295"/>
    </source>
</evidence>
<sequence length="390" mass="45820">MKQKLKFPEGFLWGASTSSYQIEGGIDNNDWAISKKVPRAGKACDSYNRYREDFSMAKYLHHNAHRMSVEWARIEPKKGQFNEDALHRYHEMLQYLKDQGLKTFLTLHHFTNPIWFAEQGGWKNKRAVEDFADYTAKVTQSLGHLVDFWITVNEPKMYAGMAFAQGIWPPFEKGIISPKRVYDLMLEAHNEAYDVIHSYYPQAQVGFSQNIAWSEAEHKDIIDRLAIKFADWLSYLALDKTRYDFIGLNHYMYYRVHLAFNLRKYLHIGRGDKLTERGWAIHPDALYLVLMKLKGYQKPIYITENGIADSTDRYREQYIRDYLLAVHRAIGDGADVRGYLHWSLLDNFEWEDGYKWKFGLIKVDFKTLARTIRESAYSYSHICQDNALTV</sequence>
<dbReference type="PROSITE" id="PS00572">
    <property type="entry name" value="GLYCOSYL_HYDROL_F1_1"/>
    <property type="match status" value="1"/>
</dbReference>
<evidence type="ECO:0000313" key="7">
    <source>
        <dbReference type="EMBL" id="OGE98412.1"/>
    </source>
</evidence>
<dbReference type="EMBL" id="MFFF01000033">
    <property type="protein sequence ID" value="OGE98412.1"/>
    <property type="molecule type" value="Genomic_DNA"/>
</dbReference>
<dbReference type="SUPFAM" id="SSF51445">
    <property type="entry name" value="(Trans)glycosidases"/>
    <property type="match status" value="1"/>
</dbReference>
<evidence type="ECO:0000256" key="6">
    <source>
        <dbReference type="RuleBase" id="RU004468"/>
    </source>
</evidence>
<dbReference type="InterPro" id="IPR001360">
    <property type="entry name" value="Glyco_hydro_1"/>
</dbReference>
<dbReference type="Gene3D" id="3.20.20.80">
    <property type="entry name" value="Glycosidases"/>
    <property type="match status" value="1"/>
</dbReference>
<dbReference type="PROSITE" id="PS00653">
    <property type="entry name" value="GLYCOSYL_HYDROL_F1_2"/>
    <property type="match status" value="1"/>
</dbReference>
<evidence type="ECO:0000256" key="1">
    <source>
        <dbReference type="ARBA" id="ARBA00010838"/>
    </source>
</evidence>
<organism evidence="7 8">
    <name type="scientific">Candidatus Doudnabacteria bacterium RIFCSPLOWO2_02_FULL_48_13</name>
    <dbReference type="NCBI Taxonomy" id="1817845"/>
    <lineage>
        <taxon>Bacteria</taxon>
        <taxon>Candidatus Doudnaibacteriota</taxon>
    </lineage>
</organism>
<dbReference type="PANTHER" id="PTHR10353">
    <property type="entry name" value="GLYCOSYL HYDROLASE"/>
    <property type="match status" value="1"/>
</dbReference>
<dbReference type="InterPro" id="IPR033132">
    <property type="entry name" value="GH_1_N_CS"/>
</dbReference>
<accession>A0A1F5Q917</accession>
<feature type="active site" description="Nucleophile" evidence="4">
    <location>
        <position position="304"/>
    </location>
</feature>
<evidence type="ECO:0000313" key="8">
    <source>
        <dbReference type="Proteomes" id="UP000177235"/>
    </source>
</evidence>
<dbReference type="GO" id="GO:0008422">
    <property type="term" value="F:beta-glucosidase activity"/>
    <property type="evidence" value="ECO:0007669"/>
    <property type="project" value="TreeGrafter"/>
</dbReference>
<dbReference type="PANTHER" id="PTHR10353:SF209">
    <property type="entry name" value="GALACTOLIPID GALACTOSYLTRANSFERASE SFR2, CHLOROPLASTIC"/>
    <property type="match status" value="1"/>
</dbReference>
<dbReference type="GO" id="GO:0005975">
    <property type="term" value="P:carbohydrate metabolic process"/>
    <property type="evidence" value="ECO:0007669"/>
    <property type="project" value="InterPro"/>
</dbReference>
<dbReference type="Pfam" id="PF00232">
    <property type="entry name" value="Glyco_hydro_1"/>
    <property type="match status" value="2"/>
</dbReference>
<keyword evidence="2 6" id="KW-0378">Hydrolase</keyword>
<dbReference type="InterPro" id="IPR017853">
    <property type="entry name" value="GH"/>
</dbReference>
<dbReference type="InterPro" id="IPR018120">
    <property type="entry name" value="Glyco_hydro_1_AS"/>
</dbReference>
<comment type="similarity">
    <text evidence="1 5">Belongs to the glycosyl hydrolase 1 family.</text>
</comment>
<name>A0A1F5Q917_9BACT</name>
<dbReference type="PRINTS" id="PR00131">
    <property type="entry name" value="GLHYDRLASE1"/>
</dbReference>
<evidence type="ECO:0000256" key="5">
    <source>
        <dbReference type="RuleBase" id="RU003690"/>
    </source>
</evidence>
<comment type="caution">
    <text evidence="7">The sequence shown here is derived from an EMBL/GenBank/DDBJ whole genome shotgun (WGS) entry which is preliminary data.</text>
</comment>
<dbReference type="AlphaFoldDB" id="A0A1F5Q917"/>
<reference evidence="7 8" key="1">
    <citation type="journal article" date="2016" name="Nat. Commun.">
        <title>Thousands of microbial genomes shed light on interconnected biogeochemical processes in an aquifer system.</title>
        <authorList>
            <person name="Anantharaman K."/>
            <person name="Brown C.T."/>
            <person name="Hug L.A."/>
            <person name="Sharon I."/>
            <person name="Castelle C.J."/>
            <person name="Probst A.J."/>
            <person name="Thomas B.C."/>
            <person name="Singh A."/>
            <person name="Wilkins M.J."/>
            <person name="Karaoz U."/>
            <person name="Brodie E.L."/>
            <person name="Williams K.H."/>
            <person name="Hubbard S.S."/>
            <person name="Banfield J.F."/>
        </authorList>
    </citation>
    <scope>NUCLEOTIDE SEQUENCE [LARGE SCALE GENOMIC DNA]</scope>
</reference>
<protein>
    <recommendedName>
        <fullName evidence="9">Beta-glucosidase</fullName>
    </recommendedName>
</protein>
<dbReference type="Proteomes" id="UP000177235">
    <property type="component" value="Unassembled WGS sequence"/>
</dbReference>
<keyword evidence="3 6" id="KW-0326">Glycosidase</keyword>
<evidence type="ECO:0008006" key="9">
    <source>
        <dbReference type="Google" id="ProtNLM"/>
    </source>
</evidence>
<proteinExistence type="inferred from homology"/>
<evidence type="ECO:0000256" key="4">
    <source>
        <dbReference type="PROSITE-ProRule" id="PRU10055"/>
    </source>
</evidence>
<gene>
    <name evidence="7" type="ORF">A3J05_01035</name>
</gene>
<evidence type="ECO:0000256" key="2">
    <source>
        <dbReference type="ARBA" id="ARBA00022801"/>
    </source>
</evidence>